<dbReference type="GO" id="GO:0016757">
    <property type="term" value="F:glycosyltransferase activity"/>
    <property type="evidence" value="ECO:0007669"/>
    <property type="project" value="InterPro"/>
</dbReference>
<feature type="domain" description="Glycosyl transferase family 1" evidence="1">
    <location>
        <begin position="188"/>
        <end position="342"/>
    </location>
</feature>
<evidence type="ECO:0000259" key="1">
    <source>
        <dbReference type="Pfam" id="PF00534"/>
    </source>
</evidence>
<dbReference type="Gene3D" id="3.40.50.2000">
    <property type="entry name" value="Glycogen Phosphorylase B"/>
    <property type="match status" value="2"/>
</dbReference>
<gene>
    <name evidence="3" type="ORF">DX908_01490</name>
</gene>
<dbReference type="InterPro" id="IPR001296">
    <property type="entry name" value="Glyco_trans_1"/>
</dbReference>
<name>A0A371RF36_9PROT</name>
<keyword evidence="3" id="KW-0808">Transferase</keyword>
<dbReference type="CDD" id="cd03801">
    <property type="entry name" value="GT4_PimA-like"/>
    <property type="match status" value="1"/>
</dbReference>
<reference evidence="3 4" key="1">
    <citation type="submission" date="2018-08" db="EMBL/GenBank/DDBJ databases">
        <title>Parvularcula sp. SM1705, isolated from surface water of the South Sea China.</title>
        <authorList>
            <person name="Sun L."/>
        </authorList>
    </citation>
    <scope>NUCLEOTIDE SEQUENCE [LARGE SCALE GENOMIC DNA]</scope>
    <source>
        <strain evidence="3 4">SM1705</strain>
    </source>
</reference>
<dbReference type="RefSeq" id="WP_116390697.1">
    <property type="nucleotide sequence ID" value="NZ_QUQO01000001.1"/>
</dbReference>
<dbReference type="Pfam" id="PF13439">
    <property type="entry name" value="Glyco_transf_4"/>
    <property type="match status" value="1"/>
</dbReference>
<keyword evidence="4" id="KW-1185">Reference proteome</keyword>
<protein>
    <submittedName>
        <fullName evidence="3">Glycosyltransferase family 1 protein</fullName>
    </submittedName>
</protein>
<feature type="domain" description="Glycosyltransferase subfamily 4-like N-terminal" evidence="2">
    <location>
        <begin position="12"/>
        <end position="180"/>
    </location>
</feature>
<evidence type="ECO:0000313" key="3">
    <source>
        <dbReference type="EMBL" id="RFB04069.1"/>
    </source>
</evidence>
<dbReference type="OrthoDB" id="9790710at2"/>
<dbReference type="InterPro" id="IPR050194">
    <property type="entry name" value="Glycosyltransferase_grp1"/>
</dbReference>
<dbReference type="EMBL" id="QUQO01000001">
    <property type="protein sequence ID" value="RFB04069.1"/>
    <property type="molecule type" value="Genomic_DNA"/>
</dbReference>
<dbReference type="InParanoid" id="A0A371RF36"/>
<dbReference type="SUPFAM" id="SSF53756">
    <property type="entry name" value="UDP-Glycosyltransferase/glycogen phosphorylase"/>
    <property type="match status" value="1"/>
</dbReference>
<dbReference type="Pfam" id="PF00534">
    <property type="entry name" value="Glycos_transf_1"/>
    <property type="match status" value="1"/>
</dbReference>
<evidence type="ECO:0000259" key="2">
    <source>
        <dbReference type="Pfam" id="PF13439"/>
    </source>
</evidence>
<dbReference type="AlphaFoldDB" id="A0A371RF36"/>
<comment type="caution">
    <text evidence="3">The sequence shown here is derived from an EMBL/GenBank/DDBJ whole genome shotgun (WGS) entry which is preliminary data.</text>
</comment>
<evidence type="ECO:0000313" key="4">
    <source>
        <dbReference type="Proteomes" id="UP000264589"/>
    </source>
</evidence>
<proteinExistence type="predicted"/>
<dbReference type="Proteomes" id="UP000264589">
    <property type="component" value="Unassembled WGS sequence"/>
</dbReference>
<sequence>MRLHWVFSTFAIGGPQRRFAALAHAMGEEAEHFITAMDGCYTAESLLDGVPSCQRHEVEVQKTGFISPGNVKRFRASLNEVDADLLLTSNWGTIEWTLANTRAKPMPHLHFEDGFGPDEALGKWNWKRDLARRFLFSRIFSGRGRLHFVCPSHLLLDRFMSDWEVGEHRVHLIPNGVELEAFRLPPPPSRPFTIGTVGAMRAEKRFDRLIEVFARLRAQLDAKLLIVGDGPERASLEELAAKMGVTDSIEFPGMREDIPAQLAKMDVFALTSDTEQMPISLVEAMAASLPAVTTDVGDIRLILPSECYWLIHGTEDIDAMTGTLLRLAKDENLRHQMGAANRLRAEASYGLDGMVDAYRKLITSLIKK</sequence>
<accession>A0A371RF36</accession>
<organism evidence="3 4">
    <name type="scientific">Parvularcula marina</name>
    <dbReference type="NCBI Taxonomy" id="2292771"/>
    <lineage>
        <taxon>Bacteria</taxon>
        <taxon>Pseudomonadati</taxon>
        <taxon>Pseudomonadota</taxon>
        <taxon>Alphaproteobacteria</taxon>
        <taxon>Parvularculales</taxon>
        <taxon>Parvularculaceae</taxon>
        <taxon>Parvularcula</taxon>
    </lineage>
</organism>
<dbReference type="InterPro" id="IPR028098">
    <property type="entry name" value="Glyco_trans_4-like_N"/>
</dbReference>
<dbReference type="PANTHER" id="PTHR45947">
    <property type="entry name" value="SULFOQUINOVOSYL TRANSFERASE SQD2"/>
    <property type="match status" value="1"/>
</dbReference>
<dbReference type="PANTHER" id="PTHR45947:SF3">
    <property type="entry name" value="SULFOQUINOVOSYL TRANSFERASE SQD2"/>
    <property type="match status" value="1"/>
</dbReference>